<dbReference type="PANTHER" id="PTHR46825">
    <property type="entry name" value="D-ALANYL-D-ALANINE-CARBOXYPEPTIDASE/ENDOPEPTIDASE AMPH"/>
    <property type="match status" value="1"/>
</dbReference>
<dbReference type="InterPro" id="IPR050491">
    <property type="entry name" value="AmpC-like"/>
</dbReference>
<keyword evidence="3" id="KW-0378">Hydrolase</keyword>
<dbReference type="KEGG" id="ark:D6B99_01970"/>
<feature type="chain" id="PRO_5017398208" evidence="1">
    <location>
        <begin position="21"/>
        <end position="387"/>
    </location>
</feature>
<dbReference type="PROSITE" id="PS51257">
    <property type="entry name" value="PROKAR_LIPOPROTEIN"/>
    <property type="match status" value="1"/>
</dbReference>
<accession>A0A386HKR0</accession>
<organism evidence="3 4">
    <name type="scientific">Arachidicoccus soli</name>
    <dbReference type="NCBI Taxonomy" id="2341117"/>
    <lineage>
        <taxon>Bacteria</taxon>
        <taxon>Pseudomonadati</taxon>
        <taxon>Bacteroidota</taxon>
        <taxon>Chitinophagia</taxon>
        <taxon>Chitinophagales</taxon>
        <taxon>Chitinophagaceae</taxon>
        <taxon>Arachidicoccus</taxon>
    </lineage>
</organism>
<dbReference type="InterPro" id="IPR012338">
    <property type="entry name" value="Beta-lactam/transpept-like"/>
</dbReference>
<feature type="domain" description="Beta-lactamase-related" evidence="2">
    <location>
        <begin position="74"/>
        <end position="367"/>
    </location>
</feature>
<dbReference type="InterPro" id="IPR001466">
    <property type="entry name" value="Beta-lactam-related"/>
</dbReference>
<evidence type="ECO:0000259" key="2">
    <source>
        <dbReference type="Pfam" id="PF00144"/>
    </source>
</evidence>
<keyword evidence="1" id="KW-0732">Signal</keyword>
<dbReference type="EMBL" id="CP032489">
    <property type="protein sequence ID" value="AYD46487.1"/>
    <property type="molecule type" value="Genomic_DNA"/>
</dbReference>
<keyword evidence="4" id="KW-1185">Reference proteome</keyword>
<protein>
    <submittedName>
        <fullName evidence="3">Class A beta-lactamase-related serine hydrolase</fullName>
    </submittedName>
</protein>
<dbReference type="Gene3D" id="3.40.710.10">
    <property type="entry name" value="DD-peptidase/beta-lactamase superfamily"/>
    <property type="match status" value="1"/>
</dbReference>
<proteinExistence type="predicted"/>
<dbReference type="Proteomes" id="UP000266118">
    <property type="component" value="Chromosome"/>
</dbReference>
<sequence>MKPSFILFAAILFFSISCGAKKNKENVENDSVHTSANIDTSIFQPLSQAKKKYYTARAEAAYHKILGSHFNGEILIAKNGQIIYEDYKGIADFRQHTPITPHTALHLASISKTFTGMTILHLWEEGKLSLDDNIQKYFPQFPYQGITIKMLLSHRTGLPNYVYFMEKGYPRNKYATNQDVINFMIANKPKITALPNRAFQYCNTNFVILASIIEKVTHQPFPKYMKDSVFQPLGMRDTYVFSIKDTANYNPTYQGNRPFPMTNVDCTYGDKNVYSTVRDLLKWDRSLYLHSFIKASTLKMAFTPQSHEHKSMHNYGLAWRTYFNPMTKDSIIYHNGYWHGSNNVFMHLMQDTATIILLGNKYNPNNYNAKKISEIFTGKADYGKLAD</sequence>
<feature type="signal peptide" evidence="1">
    <location>
        <begin position="1"/>
        <end position="20"/>
    </location>
</feature>
<evidence type="ECO:0000313" key="3">
    <source>
        <dbReference type="EMBL" id="AYD46487.1"/>
    </source>
</evidence>
<evidence type="ECO:0000256" key="1">
    <source>
        <dbReference type="SAM" id="SignalP"/>
    </source>
</evidence>
<dbReference type="PANTHER" id="PTHR46825:SF9">
    <property type="entry name" value="BETA-LACTAMASE-RELATED DOMAIN-CONTAINING PROTEIN"/>
    <property type="match status" value="1"/>
</dbReference>
<dbReference type="GO" id="GO:0016787">
    <property type="term" value="F:hydrolase activity"/>
    <property type="evidence" value="ECO:0007669"/>
    <property type="project" value="UniProtKB-KW"/>
</dbReference>
<dbReference type="Pfam" id="PF00144">
    <property type="entry name" value="Beta-lactamase"/>
    <property type="match status" value="1"/>
</dbReference>
<reference evidence="3 4" key="1">
    <citation type="submission" date="2018-09" db="EMBL/GenBank/DDBJ databases">
        <title>Arachidicoccus sp. nov., a bacterium isolated from soil.</title>
        <authorList>
            <person name="Weon H.-Y."/>
            <person name="Kwon S.-W."/>
            <person name="Lee S.A."/>
        </authorList>
    </citation>
    <scope>NUCLEOTIDE SEQUENCE [LARGE SCALE GENOMIC DNA]</scope>
    <source>
        <strain evidence="3 4">KIS59-12</strain>
    </source>
</reference>
<dbReference type="OrthoDB" id="9793489at2"/>
<gene>
    <name evidence="3" type="ORF">D6B99_01970</name>
</gene>
<dbReference type="RefSeq" id="WP_119984563.1">
    <property type="nucleotide sequence ID" value="NZ_CP032489.1"/>
</dbReference>
<name>A0A386HKR0_9BACT</name>
<evidence type="ECO:0000313" key="4">
    <source>
        <dbReference type="Proteomes" id="UP000266118"/>
    </source>
</evidence>
<dbReference type="AlphaFoldDB" id="A0A386HKR0"/>
<dbReference type="SUPFAM" id="SSF56601">
    <property type="entry name" value="beta-lactamase/transpeptidase-like"/>
    <property type="match status" value="1"/>
</dbReference>